<dbReference type="PANTHER" id="PTHR43498:SF1">
    <property type="entry name" value="COB--COM HETERODISULFIDE REDUCTASE IRON-SULFUR SUBUNIT A"/>
    <property type="match status" value="1"/>
</dbReference>
<dbReference type="InterPro" id="IPR017850">
    <property type="entry name" value="Alkaline_phosphatase_core_sf"/>
</dbReference>
<dbReference type="Gene3D" id="3.50.50.60">
    <property type="entry name" value="FAD/NAD(P)-binding domain"/>
    <property type="match status" value="2"/>
</dbReference>
<gene>
    <name evidence="9" type="primary">atsA_50</name>
    <name evidence="9" type="ORF">CA85_38530</name>
</gene>
<organism evidence="9 10">
    <name type="scientific">Allorhodopirellula solitaria</name>
    <dbReference type="NCBI Taxonomy" id="2527987"/>
    <lineage>
        <taxon>Bacteria</taxon>
        <taxon>Pseudomonadati</taxon>
        <taxon>Planctomycetota</taxon>
        <taxon>Planctomycetia</taxon>
        <taxon>Pirellulales</taxon>
        <taxon>Pirellulaceae</taxon>
        <taxon>Allorhodopirellula</taxon>
    </lineage>
</organism>
<proteinExistence type="predicted"/>
<keyword evidence="2" id="KW-0479">Metal-binding</keyword>
<evidence type="ECO:0000256" key="1">
    <source>
        <dbReference type="ARBA" id="ARBA00022485"/>
    </source>
</evidence>
<dbReference type="AlphaFoldDB" id="A0A5C5XP70"/>
<evidence type="ECO:0000259" key="8">
    <source>
        <dbReference type="Pfam" id="PF25275"/>
    </source>
</evidence>
<dbReference type="Proteomes" id="UP000318053">
    <property type="component" value="Unassembled WGS sequence"/>
</dbReference>
<keyword evidence="3" id="KW-0560">Oxidoreductase</keyword>
<evidence type="ECO:0000256" key="5">
    <source>
        <dbReference type="ARBA" id="ARBA00023014"/>
    </source>
</evidence>
<dbReference type="Pfam" id="PF25275">
    <property type="entry name" value="Golvesin_C"/>
    <property type="match status" value="1"/>
</dbReference>
<dbReference type="GO" id="GO:0051539">
    <property type="term" value="F:4 iron, 4 sulfur cluster binding"/>
    <property type="evidence" value="ECO:0007669"/>
    <property type="project" value="UniProtKB-KW"/>
</dbReference>
<evidence type="ECO:0000313" key="9">
    <source>
        <dbReference type="EMBL" id="TWT64720.1"/>
    </source>
</evidence>
<dbReference type="InterPro" id="IPR033803">
    <property type="entry name" value="CBD-like_Golvesin-Xly"/>
</dbReference>
<evidence type="ECO:0000256" key="6">
    <source>
        <dbReference type="SAM" id="MobiDB-lite"/>
    </source>
</evidence>
<dbReference type="InterPro" id="IPR000917">
    <property type="entry name" value="Sulfatase_N"/>
</dbReference>
<dbReference type="InterPro" id="IPR036188">
    <property type="entry name" value="FAD/NAD-bd_sf"/>
</dbReference>
<evidence type="ECO:0000256" key="3">
    <source>
        <dbReference type="ARBA" id="ARBA00023002"/>
    </source>
</evidence>
<feature type="region of interest" description="Disordered" evidence="6">
    <location>
        <begin position="465"/>
        <end position="492"/>
    </location>
</feature>
<protein>
    <submittedName>
        <fullName evidence="9">Arylsulfatase</fullName>
        <ecNumber evidence="9">3.1.6.1</ecNumber>
    </submittedName>
</protein>
<keyword evidence="4" id="KW-0408">Iron</keyword>
<comment type="caution">
    <text evidence="9">The sequence shown here is derived from an EMBL/GenBank/DDBJ whole genome shotgun (WGS) entry which is preliminary data.</text>
</comment>
<evidence type="ECO:0000313" key="10">
    <source>
        <dbReference type="Proteomes" id="UP000318053"/>
    </source>
</evidence>
<dbReference type="GO" id="GO:0016491">
    <property type="term" value="F:oxidoreductase activity"/>
    <property type="evidence" value="ECO:0007669"/>
    <property type="project" value="UniProtKB-KW"/>
</dbReference>
<dbReference type="SUPFAM" id="SSF53649">
    <property type="entry name" value="Alkaline phosphatase-like"/>
    <property type="match status" value="1"/>
</dbReference>
<dbReference type="Pfam" id="PF12831">
    <property type="entry name" value="FAD_oxidored"/>
    <property type="match status" value="1"/>
</dbReference>
<keyword evidence="9" id="KW-0378">Hydrolase</keyword>
<dbReference type="SUPFAM" id="SSF51905">
    <property type="entry name" value="FAD/NAD(P)-binding domain"/>
    <property type="match status" value="1"/>
</dbReference>
<dbReference type="GO" id="GO:0046872">
    <property type="term" value="F:metal ion binding"/>
    <property type="evidence" value="ECO:0007669"/>
    <property type="project" value="UniProtKB-KW"/>
</dbReference>
<name>A0A5C5XP70_9BACT</name>
<feature type="domain" description="Golvesin/Xly CBD-like" evidence="8">
    <location>
        <begin position="1060"/>
        <end position="1181"/>
    </location>
</feature>
<accession>A0A5C5XP70</accession>
<keyword evidence="1" id="KW-0004">4Fe-4S</keyword>
<keyword evidence="5" id="KW-0411">Iron-sulfur</keyword>
<dbReference type="PANTHER" id="PTHR43498">
    <property type="entry name" value="FERREDOXIN:COB-COM HETERODISULFIDE REDUCTASE SUBUNIT A"/>
    <property type="match status" value="1"/>
</dbReference>
<evidence type="ECO:0000256" key="2">
    <source>
        <dbReference type="ARBA" id="ARBA00022723"/>
    </source>
</evidence>
<dbReference type="EMBL" id="SJPK01000010">
    <property type="protein sequence ID" value="TWT64720.1"/>
    <property type="molecule type" value="Genomic_DNA"/>
</dbReference>
<dbReference type="EC" id="3.1.6.1" evidence="9"/>
<feature type="compositionally biased region" description="Basic and acidic residues" evidence="6">
    <location>
        <begin position="478"/>
        <end position="492"/>
    </location>
</feature>
<reference evidence="9 10" key="1">
    <citation type="submission" date="2019-02" db="EMBL/GenBank/DDBJ databases">
        <title>Deep-cultivation of Planctomycetes and their phenomic and genomic characterization uncovers novel biology.</title>
        <authorList>
            <person name="Wiegand S."/>
            <person name="Jogler M."/>
            <person name="Boedeker C."/>
            <person name="Pinto D."/>
            <person name="Vollmers J."/>
            <person name="Rivas-Marin E."/>
            <person name="Kohn T."/>
            <person name="Peeters S.H."/>
            <person name="Heuer A."/>
            <person name="Rast P."/>
            <person name="Oberbeckmann S."/>
            <person name="Bunk B."/>
            <person name="Jeske O."/>
            <person name="Meyerdierks A."/>
            <person name="Storesund J.E."/>
            <person name="Kallscheuer N."/>
            <person name="Luecker S."/>
            <person name="Lage O.M."/>
            <person name="Pohl T."/>
            <person name="Merkel B.J."/>
            <person name="Hornburger P."/>
            <person name="Mueller R.-W."/>
            <person name="Bruemmer F."/>
            <person name="Labrenz M."/>
            <person name="Spormann A.M."/>
            <person name="Op Den Camp H."/>
            <person name="Overmann J."/>
            <person name="Amann R."/>
            <person name="Jetten M.S.M."/>
            <person name="Mascher T."/>
            <person name="Medema M.H."/>
            <person name="Devos D.P."/>
            <person name="Kaster A.-K."/>
            <person name="Ovreas L."/>
            <person name="Rohde M."/>
            <person name="Galperin M.Y."/>
            <person name="Jogler C."/>
        </authorList>
    </citation>
    <scope>NUCLEOTIDE SEQUENCE [LARGE SCALE GENOMIC DNA]</scope>
    <source>
        <strain evidence="9 10">CA85</strain>
    </source>
</reference>
<dbReference type="InterPro" id="IPR039650">
    <property type="entry name" value="HdrA-like"/>
</dbReference>
<evidence type="ECO:0000256" key="4">
    <source>
        <dbReference type="ARBA" id="ARBA00023004"/>
    </source>
</evidence>
<sequence>MGEAKEVSPVALRDPHKLAGRQVNQAVIAGLVAVLTLLSVLDANAVDDTSKPNILFVYVDDLGYEALNSYGGLDFSTPNLDQMAAEGIRFTRAYASGVCTPSRVSMHTGLYASRHQQTGVLPVHRGTKKIVDFQRMPTFAQRLRARGYRTTVTGKWQLGTLEIHPEHPRDSGFDSWCLWQIWKTNPESGRGEKTTRYWNPTFNQDGVIRNDIADSFGPDVLVDYAIDFMRQAQQADEPFLIVHNEMMPHWPVIQTPDDRAATPQREASLSGMVAYLDKLVKRLLDAVDELGIRENTYVVFMADNGTNEPDFANPKVGQPGERAHTRHTKFGNVNGGKFSVTDGGTHVPMIVWGPPAVPVGTICDDLVDVVDLFPTFCELSGAKSSDGLSLDGHSLVPQFHGRPGRSHAYTYGVVDSKEAVFNGQWRLKKTGELVDARNLPAEPIADEADGDARAARSELQDILDEHQSEKTSVTAAHSKPEKSNEAEARADAAEPTIAGDVAADIVVYGDGAGGVTAAVQAARMGKDVVLISDHHGHLGGLTSSGLGWTDIGNRAILGGLSREFYHRVYQHYQDDSAWVQQQRSEFPTRGQGAPTFDSSTQLASVFEPKVAEKVFQDMAAEAGVAILSGRIDQARGIQKHGTTITQLRLEDGRTIQGQMFIDASYEGDLMAAADVSFRMGRESNAEFDETHNGFTSTSHGNQITVRIDPYVIPGDRDSGLIRGVTNSNPNAPKTVAGAGDDRFQAYCYRLCLTDVPQNRITIEKPASYDEADFELVLRAAEAGKSAKYFKTSPIPNRKTDANNASGVSMDYIGMNYGIDEEGEPWNWATLTHRQRDALADRHAYWQLGLIWTIQNHSRVPEDVRRTWSKWGLSKDEFSDNEGVPYNLYVREARRMASPFVMTEAHCRNETPISDSIAMGAYTMDSHNVQRLVDNGSVKNEGDIQKPLRNKGPYPISYRAIVPPHDECTNLLVPWSLSSTHIAFGSIRMEPVFMCLGQAAATAAAQAIDADISVQDVPYDLLRKRLIEDGAQLEVAAADPTEQSATIGLNPDKLSGLVLDDEQAERSGTWTRSTRTGESLGLGYFHDGGLGNGQCSATYTARLPKRGRYEVRLAYTTHDNRATNVPVSIVHLNGTANVQVNQRQKPPIEGLFISLGQFEFSQQSQLTITNRDTDGHVILDGVQWLPVD</sequence>
<feature type="domain" description="Sulfatase N-terminal" evidence="7">
    <location>
        <begin position="52"/>
        <end position="381"/>
    </location>
</feature>
<dbReference type="Gene3D" id="3.40.720.10">
    <property type="entry name" value="Alkaline Phosphatase, subunit A"/>
    <property type="match status" value="1"/>
</dbReference>
<dbReference type="GO" id="GO:0004065">
    <property type="term" value="F:arylsulfatase activity"/>
    <property type="evidence" value="ECO:0007669"/>
    <property type="project" value="UniProtKB-EC"/>
</dbReference>
<dbReference type="Pfam" id="PF00884">
    <property type="entry name" value="Sulfatase"/>
    <property type="match status" value="1"/>
</dbReference>
<keyword evidence="10" id="KW-1185">Reference proteome</keyword>
<evidence type="ECO:0000259" key="7">
    <source>
        <dbReference type="Pfam" id="PF00884"/>
    </source>
</evidence>